<organism evidence="5 6">
    <name type="scientific">Pseudonocardia alaniniphila</name>
    <dbReference type="NCBI Taxonomy" id="75291"/>
    <lineage>
        <taxon>Bacteria</taxon>
        <taxon>Bacillati</taxon>
        <taxon>Actinomycetota</taxon>
        <taxon>Actinomycetes</taxon>
        <taxon>Pseudonocardiales</taxon>
        <taxon>Pseudonocardiaceae</taxon>
        <taxon>Pseudonocardia</taxon>
    </lineage>
</organism>
<dbReference type="PROSITE" id="PS51409">
    <property type="entry name" value="ARGINASE_2"/>
    <property type="match status" value="1"/>
</dbReference>
<comment type="caution">
    <text evidence="5">The sequence shown here is derived from an EMBL/GenBank/DDBJ whole genome shotgun (WGS) entry which is preliminary data.</text>
</comment>
<dbReference type="Proteomes" id="UP001299970">
    <property type="component" value="Unassembled WGS sequence"/>
</dbReference>
<evidence type="ECO:0000256" key="1">
    <source>
        <dbReference type="ARBA" id="ARBA00022723"/>
    </source>
</evidence>
<keyword evidence="3" id="KW-0464">Manganese</keyword>
<sequence>MTVIAVPFHLDEHLPDLELPLPPGRSIAPALPPGATWERMATLYEEVAEAVAADVTAGRVPLVISGDCTTSLGVVAGLQRAGLRPALVWFDAHGDVQTPETSTSGYLGGMPVRQLVGGADRTVAHRLGLADVPEQDVLLVDARDLDPPEEVFLAGSAIRRARVDDIAGIAVGGPVYLHIDVDVIDPRDLPGLLFPTPDGPRLPAVAAAVGHVLAGCEVAAIGLACTWKPGSGADRVLAGLAGELSAAI</sequence>
<comment type="similarity">
    <text evidence="4">Belongs to the arginase family.</text>
</comment>
<reference evidence="5 6" key="1">
    <citation type="submission" date="2022-03" db="EMBL/GenBank/DDBJ databases">
        <title>Pseudonocardia alaer sp. nov., a novel actinomycete isolated from reed forest soil.</title>
        <authorList>
            <person name="Wang L."/>
        </authorList>
    </citation>
    <scope>NUCLEOTIDE SEQUENCE [LARGE SCALE GENOMIC DNA]</scope>
    <source>
        <strain evidence="5 6">Y-16303</strain>
    </source>
</reference>
<evidence type="ECO:0000313" key="5">
    <source>
        <dbReference type="EMBL" id="MCH6169495.1"/>
    </source>
</evidence>
<dbReference type="SUPFAM" id="SSF52768">
    <property type="entry name" value="Arginase/deacetylase"/>
    <property type="match status" value="1"/>
</dbReference>
<keyword evidence="6" id="KW-1185">Reference proteome</keyword>
<dbReference type="EMBL" id="JAKXMK010000025">
    <property type="protein sequence ID" value="MCH6169495.1"/>
    <property type="molecule type" value="Genomic_DNA"/>
</dbReference>
<dbReference type="InterPro" id="IPR023696">
    <property type="entry name" value="Ureohydrolase_dom_sf"/>
</dbReference>
<evidence type="ECO:0000256" key="3">
    <source>
        <dbReference type="ARBA" id="ARBA00023211"/>
    </source>
</evidence>
<dbReference type="Gene3D" id="3.40.800.10">
    <property type="entry name" value="Ureohydrolase domain"/>
    <property type="match status" value="1"/>
</dbReference>
<evidence type="ECO:0000256" key="2">
    <source>
        <dbReference type="ARBA" id="ARBA00022801"/>
    </source>
</evidence>
<name>A0ABS9TLU0_9PSEU</name>
<gene>
    <name evidence="5" type="ORF">MMF94_27670</name>
</gene>
<proteinExistence type="inferred from homology"/>
<protein>
    <submittedName>
        <fullName evidence="5">Arginase family protein</fullName>
    </submittedName>
</protein>
<dbReference type="RefSeq" id="WP_241040132.1">
    <property type="nucleotide sequence ID" value="NZ_BAAAJF010000045.1"/>
</dbReference>
<dbReference type="PRINTS" id="PR00116">
    <property type="entry name" value="ARGINASE"/>
</dbReference>
<dbReference type="InterPro" id="IPR006035">
    <property type="entry name" value="Ureohydrolase"/>
</dbReference>
<evidence type="ECO:0000256" key="4">
    <source>
        <dbReference type="PROSITE-ProRule" id="PRU00742"/>
    </source>
</evidence>
<keyword evidence="2" id="KW-0378">Hydrolase</keyword>
<dbReference type="Pfam" id="PF00491">
    <property type="entry name" value="Arginase"/>
    <property type="match status" value="1"/>
</dbReference>
<evidence type="ECO:0000313" key="6">
    <source>
        <dbReference type="Proteomes" id="UP001299970"/>
    </source>
</evidence>
<keyword evidence="1" id="KW-0479">Metal-binding</keyword>
<accession>A0ABS9TLU0</accession>
<dbReference type="CDD" id="cd09999">
    <property type="entry name" value="Arginase-like_1"/>
    <property type="match status" value="1"/>
</dbReference>
<dbReference type="PANTHER" id="PTHR43782">
    <property type="entry name" value="ARGINASE"/>
    <property type="match status" value="1"/>
</dbReference>
<dbReference type="PANTHER" id="PTHR43782:SF3">
    <property type="entry name" value="ARGINASE"/>
    <property type="match status" value="1"/>
</dbReference>